<reference evidence="2" key="1">
    <citation type="submission" date="2023-04" db="EMBL/GenBank/DDBJ databases">
        <title>Black Yeasts Isolated from many extreme environments.</title>
        <authorList>
            <person name="Coleine C."/>
            <person name="Stajich J.E."/>
            <person name="Selbmann L."/>
        </authorList>
    </citation>
    <scope>NUCLEOTIDE SEQUENCE</scope>
    <source>
        <strain evidence="2">CCFEE 5312</strain>
    </source>
</reference>
<feature type="region of interest" description="Disordered" evidence="1">
    <location>
        <begin position="301"/>
        <end position="353"/>
    </location>
</feature>
<accession>A0AAJ0DNX3</accession>
<dbReference type="AlphaFoldDB" id="A0AAJ0DNX3"/>
<feature type="region of interest" description="Disordered" evidence="1">
    <location>
        <begin position="448"/>
        <end position="470"/>
    </location>
</feature>
<feature type="compositionally biased region" description="Polar residues" evidence="1">
    <location>
        <begin position="322"/>
        <end position="334"/>
    </location>
</feature>
<comment type="caution">
    <text evidence="2">The sequence shown here is derived from an EMBL/GenBank/DDBJ whole genome shotgun (WGS) entry which is preliminary data.</text>
</comment>
<protein>
    <submittedName>
        <fullName evidence="2">Uncharacterized protein</fullName>
    </submittedName>
</protein>
<name>A0AAJ0DNX3_9PEZI</name>
<dbReference type="EMBL" id="JAWDJX010000016">
    <property type="protein sequence ID" value="KAK3053441.1"/>
    <property type="molecule type" value="Genomic_DNA"/>
</dbReference>
<sequence length="484" mass="53913">MSPFSSRAEYDPFRHQVPPSVVARNRMMSLPQSPGGHQHPPAMMRPRIGADALTGTTADGADIIPARRPTGAPEDLRLSRDRNLNREAVVMSRSSPAESQNGIENWSLRDRVTCVDEDADLVAATVEEIEPRKRWGREGAQSGDAKRNVTEYMKDISIGEVLAGAKHSVKSKARKMSSSVSGIWRRRADSHYERLSSGRQTKTPSPIPPAAVSEVEHAIESSESDTPGFRSRSSEQATVGDAIVQNSLDLARMPRARTEPVVGPRRRSMLDRFVRRRTDNADNVRRTERTNGIVKWSWEIQPPRRRARAPSTAAENVAQGASPRTSPRQSLSATSREHIPDPNPPRHDSESGREDFVQDVYESLQRKLKSPCPNPITDVNSEEPATSAQDDLTIAAPEPTATVYACRQGPDEDEVGPMSQHVGLAGLFRPSTHLLVFQPSAPILRTQTPYYDAREMPEEDEEEEDADQWYDRVRNELAIDHDFE</sequence>
<feature type="compositionally biased region" description="Basic and acidic residues" evidence="1">
    <location>
        <begin position="335"/>
        <end position="353"/>
    </location>
</feature>
<evidence type="ECO:0000313" key="2">
    <source>
        <dbReference type="EMBL" id="KAK3053441.1"/>
    </source>
</evidence>
<dbReference type="Proteomes" id="UP001271007">
    <property type="component" value="Unassembled WGS sequence"/>
</dbReference>
<evidence type="ECO:0000256" key="1">
    <source>
        <dbReference type="SAM" id="MobiDB-lite"/>
    </source>
</evidence>
<evidence type="ECO:0000313" key="3">
    <source>
        <dbReference type="Proteomes" id="UP001271007"/>
    </source>
</evidence>
<organism evidence="2 3">
    <name type="scientific">Extremus antarcticus</name>
    <dbReference type="NCBI Taxonomy" id="702011"/>
    <lineage>
        <taxon>Eukaryota</taxon>
        <taxon>Fungi</taxon>
        <taxon>Dikarya</taxon>
        <taxon>Ascomycota</taxon>
        <taxon>Pezizomycotina</taxon>
        <taxon>Dothideomycetes</taxon>
        <taxon>Dothideomycetidae</taxon>
        <taxon>Mycosphaerellales</taxon>
        <taxon>Extremaceae</taxon>
        <taxon>Extremus</taxon>
    </lineage>
</organism>
<gene>
    <name evidence="2" type="ORF">LTR09_005610</name>
</gene>
<feature type="region of interest" description="Disordered" evidence="1">
    <location>
        <begin position="191"/>
        <end position="240"/>
    </location>
</feature>
<keyword evidence="3" id="KW-1185">Reference proteome</keyword>
<feature type="region of interest" description="Disordered" evidence="1">
    <location>
        <begin position="1"/>
        <end position="76"/>
    </location>
</feature>
<proteinExistence type="predicted"/>
<feature type="compositionally biased region" description="Acidic residues" evidence="1">
    <location>
        <begin position="457"/>
        <end position="468"/>
    </location>
</feature>
<feature type="compositionally biased region" description="Low complexity" evidence="1">
    <location>
        <begin position="49"/>
        <end position="62"/>
    </location>
</feature>